<feature type="domain" description="MYND-type" evidence="5">
    <location>
        <begin position="409"/>
        <end position="458"/>
    </location>
</feature>
<dbReference type="Pfam" id="PF01753">
    <property type="entry name" value="zf-MYND"/>
    <property type="match status" value="1"/>
</dbReference>
<dbReference type="SUPFAM" id="SSF144232">
    <property type="entry name" value="HIT/MYND zinc finger-like"/>
    <property type="match status" value="1"/>
</dbReference>
<evidence type="ECO:0000313" key="7">
    <source>
        <dbReference type="Proteomes" id="UP001465976"/>
    </source>
</evidence>
<evidence type="ECO:0000313" key="6">
    <source>
        <dbReference type="EMBL" id="KAL0563245.1"/>
    </source>
</evidence>
<comment type="caution">
    <text evidence="6">The sequence shown here is derived from an EMBL/GenBank/DDBJ whole genome shotgun (WGS) entry which is preliminary data.</text>
</comment>
<dbReference type="Proteomes" id="UP001465976">
    <property type="component" value="Unassembled WGS sequence"/>
</dbReference>
<dbReference type="EMBL" id="JBAHYK010003740">
    <property type="protein sequence ID" value="KAL0563245.1"/>
    <property type="molecule type" value="Genomic_DNA"/>
</dbReference>
<evidence type="ECO:0000256" key="1">
    <source>
        <dbReference type="ARBA" id="ARBA00022723"/>
    </source>
</evidence>
<evidence type="ECO:0000256" key="3">
    <source>
        <dbReference type="ARBA" id="ARBA00022833"/>
    </source>
</evidence>
<keyword evidence="3" id="KW-0862">Zinc</keyword>
<accession>A0ABR3EK72</accession>
<dbReference type="PROSITE" id="PS01360">
    <property type="entry name" value="ZF_MYND_1"/>
    <property type="match status" value="1"/>
</dbReference>
<dbReference type="PROSITE" id="PS50865">
    <property type="entry name" value="ZF_MYND_2"/>
    <property type="match status" value="1"/>
</dbReference>
<keyword evidence="1" id="KW-0479">Metal-binding</keyword>
<keyword evidence="7" id="KW-1185">Reference proteome</keyword>
<dbReference type="InterPro" id="IPR002893">
    <property type="entry name" value="Znf_MYND"/>
</dbReference>
<proteinExistence type="predicted"/>
<protein>
    <recommendedName>
        <fullName evidence="5">MYND-type domain-containing protein</fullName>
    </recommendedName>
</protein>
<evidence type="ECO:0000256" key="2">
    <source>
        <dbReference type="ARBA" id="ARBA00022771"/>
    </source>
</evidence>
<gene>
    <name evidence="6" type="ORF">V5O48_018829</name>
</gene>
<evidence type="ECO:0000256" key="4">
    <source>
        <dbReference type="PROSITE-ProRule" id="PRU00134"/>
    </source>
</evidence>
<reference evidence="6 7" key="1">
    <citation type="submission" date="2024-02" db="EMBL/GenBank/DDBJ databases">
        <title>A draft genome for the cacao thread blight pathogen Marasmius crinis-equi.</title>
        <authorList>
            <person name="Cohen S.P."/>
            <person name="Baruah I.K."/>
            <person name="Amoako-Attah I."/>
            <person name="Bukari Y."/>
            <person name="Meinhardt L.W."/>
            <person name="Bailey B.A."/>
        </authorList>
    </citation>
    <scope>NUCLEOTIDE SEQUENCE [LARGE SCALE GENOMIC DNA]</scope>
    <source>
        <strain evidence="6 7">GH-76</strain>
    </source>
</reference>
<dbReference type="Gene3D" id="6.10.140.2220">
    <property type="match status" value="1"/>
</dbReference>
<evidence type="ECO:0000259" key="5">
    <source>
        <dbReference type="PROSITE" id="PS50865"/>
    </source>
</evidence>
<organism evidence="6 7">
    <name type="scientific">Marasmius crinis-equi</name>
    <dbReference type="NCBI Taxonomy" id="585013"/>
    <lineage>
        <taxon>Eukaryota</taxon>
        <taxon>Fungi</taxon>
        <taxon>Dikarya</taxon>
        <taxon>Basidiomycota</taxon>
        <taxon>Agaricomycotina</taxon>
        <taxon>Agaricomycetes</taxon>
        <taxon>Agaricomycetidae</taxon>
        <taxon>Agaricales</taxon>
        <taxon>Marasmiineae</taxon>
        <taxon>Marasmiaceae</taxon>
        <taxon>Marasmius</taxon>
    </lineage>
</organism>
<keyword evidence="2 4" id="KW-0863">Zinc-finger</keyword>
<sequence>MPRIADPNSPHAQYFTQAVSRFRTATISIEQLRKLGSPPSTVDLSDPNSKVETACKILISLASHMKTRRATTSSYIRTHWARVLAKWVDFMLRNVILSHEWPSTPVGMNCFECSVTSIAALLDFPDGDARSIKHASPNLQRLMTQAWYLLLNIGHANWGPWSLALINLAQSDPEVPPPPIDPTLPVLYHEDVQLGKIIIKHLNSRIQEIRTMADNELGDLKVFMMLLTTTPQCFEEVNPIDIRINVSGTIEAMADMMAILLFTKRKSLRTGSVESQEYKDAHDLVLLSHMNLDRYMQEPLRVCQMLEAGVINSIVHADTRYYVMDHKHKTKPEGRIARWSARVMGQIGRFLVYPAVLRQFLRSTRKIDVYPDRFFEAAADSVWHSWRNAVQKASMLHDLHRAFKQDGVCSYSGCPLNEEPPVERLKARYLRCFGCTSVAYCSHSCRKADWKEEHRVQCPQIAKMKKKYLHSHAERLTQEIGGYPSTMSHHGHSSEDPSIRDGIRLPILFVDFDIPDIPGGSDARLIDTKVLIDWVQPRYGWNPDWTDSFVRQWEKTDSKSLFVLAAFPRSQDKSWPHTNVVDFPLEVAVDGPMEENQGGSV</sequence>
<name>A0ABR3EK72_9AGAR</name>